<gene>
    <name evidence="5" type="ORF">H3V42_32730</name>
</gene>
<dbReference type="EC" id="2.7.7.65" evidence="1"/>
<dbReference type="NCBIfam" id="TIGR00254">
    <property type="entry name" value="GGDEF"/>
    <property type="match status" value="1"/>
</dbReference>
<keyword evidence="3" id="KW-0812">Transmembrane</keyword>
<feature type="domain" description="GGDEF" evidence="4">
    <location>
        <begin position="154"/>
        <end position="285"/>
    </location>
</feature>
<feature type="transmembrane region" description="Helical" evidence="3">
    <location>
        <begin position="90"/>
        <end position="113"/>
    </location>
</feature>
<evidence type="ECO:0000313" key="5">
    <source>
        <dbReference type="EMBL" id="QNG49573.1"/>
    </source>
</evidence>
<protein>
    <recommendedName>
        <fullName evidence="1">diguanylate cyclase</fullName>
        <ecNumber evidence="1">2.7.7.65</ecNumber>
    </recommendedName>
</protein>
<dbReference type="PANTHER" id="PTHR45138:SF9">
    <property type="entry name" value="DIGUANYLATE CYCLASE DGCM-RELATED"/>
    <property type="match status" value="1"/>
</dbReference>
<comment type="catalytic activity">
    <reaction evidence="2">
        <text>2 GTP = 3',3'-c-di-GMP + 2 diphosphate</text>
        <dbReference type="Rhea" id="RHEA:24898"/>
        <dbReference type="ChEBI" id="CHEBI:33019"/>
        <dbReference type="ChEBI" id="CHEBI:37565"/>
        <dbReference type="ChEBI" id="CHEBI:58805"/>
        <dbReference type="EC" id="2.7.7.65"/>
    </reaction>
</comment>
<dbReference type="Pfam" id="PF00990">
    <property type="entry name" value="GGDEF"/>
    <property type="match status" value="1"/>
</dbReference>
<feature type="transmembrane region" description="Helical" evidence="3">
    <location>
        <begin position="22"/>
        <end position="45"/>
    </location>
</feature>
<evidence type="ECO:0000256" key="3">
    <source>
        <dbReference type="SAM" id="Phobius"/>
    </source>
</evidence>
<keyword evidence="3" id="KW-0472">Membrane</keyword>
<geneLocation type="plasmid" evidence="5 6">
    <name>pSYA3-1</name>
</geneLocation>
<dbReference type="AlphaFoldDB" id="A0A9X7UFX2"/>
<dbReference type="SMART" id="SM00267">
    <property type="entry name" value="GGDEF"/>
    <property type="match status" value="1"/>
</dbReference>
<keyword evidence="5" id="KW-0614">Plasmid</keyword>
<evidence type="ECO:0000313" key="6">
    <source>
        <dbReference type="Proteomes" id="UP000515377"/>
    </source>
</evidence>
<sequence length="305" mass="32977">MNSHLPVGRLAEHLESLSRERAWFAIVAATTGVAAANFSFPAIGFAPLYMPVICGACWALGAREGYFVATVTAFLTAVPALHAPPELPPALLALRVAVPVAAFLFIAAAVTSFRRSYDRELFNAHRDRMTGTLNKEVFHRRCAQAIEDARHTRRTLLLVLLDLDDFKAANDRAGHLAGDEILRAFAKGVSAIMRREDLIGRIGGDEFALLVRVPSIAEGQGIARDIHARLSAVLAQSRYPVTCSMGALLIPPEVPRTISELIHAADQAMYRAKRGGKNAVEIDDGTEPQGAAILPIAMQRREGVA</sequence>
<keyword evidence="3" id="KW-1133">Transmembrane helix</keyword>
<evidence type="ECO:0000256" key="1">
    <source>
        <dbReference type="ARBA" id="ARBA00012528"/>
    </source>
</evidence>
<dbReference type="EMBL" id="CP060124">
    <property type="protein sequence ID" value="QNG49573.1"/>
    <property type="molecule type" value="Genomic_DNA"/>
</dbReference>
<dbReference type="SUPFAM" id="SSF55073">
    <property type="entry name" value="Nucleotide cyclase"/>
    <property type="match status" value="1"/>
</dbReference>
<evidence type="ECO:0000259" key="4">
    <source>
        <dbReference type="PROSITE" id="PS50887"/>
    </source>
</evidence>
<reference evidence="5 6" key="1">
    <citation type="submission" date="2020-07" db="EMBL/GenBank/DDBJ databases">
        <title>Whole genome sequence of Sphingobium yanoikuyae A3.</title>
        <authorList>
            <person name="Han S.-S."/>
        </authorList>
    </citation>
    <scope>NUCLEOTIDE SEQUENCE [LARGE SCALE GENOMIC DNA]</scope>
    <source>
        <strain evidence="5 6">A3</strain>
        <plasmid evidence="5 6">pSYA3-1</plasmid>
    </source>
</reference>
<evidence type="ECO:0000256" key="2">
    <source>
        <dbReference type="ARBA" id="ARBA00034247"/>
    </source>
</evidence>
<dbReference type="PANTHER" id="PTHR45138">
    <property type="entry name" value="REGULATORY COMPONENTS OF SENSORY TRANSDUCTION SYSTEM"/>
    <property type="match status" value="1"/>
</dbReference>
<proteinExistence type="predicted"/>
<accession>A0A9X7UFX2</accession>
<dbReference type="InterPro" id="IPR043128">
    <property type="entry name" value="Rev_trsase/Diguanyl_cyclase"/>
</dbReference>
<feature type="transmembrane region" description="Helical" evidence="3">
    <location>
        <begin position="66"/>
        <end position="84"/>
    </location>
</feature>
<dbReference type="FunFam" id="3.30.70.270:FF:000001">
    <property type="entry name" value="Diguanylate cyclase domain protein"/>
    <property type="match status" value="1"/>
</dbReference>
<dbReference type="InterPro" id="IPR000160">
    <property type="entry name" value="GGDEF_dom"/>
</dbReference>
<dbReference type="InterPro" id="IPR029787">
    <property type="entry name" value="Nucleotide_cyclase"/>
</dbReference>
<dbReference type="Proteomes" id="UP000515377">
    <property type="component" value="Plasmid pSYA3-1"/>
</dbReference>
<dbReference type="GO" id="GO:0052621">
    <property type="term" value="F:diguanylate cyclase activity"/>
    <property type="evidence" value="ECO:0007669"/>
    <property type="project" value="UniProtKB-EC"/>
</dbReference>
<dbReference type="Gene3D" id="3.30.70.270">
    <property type="match status" value="1"/>
</dbReference>
<name>A0A9X7UFX2_SPHYA</name>
<organism evidence="5 6">
    <name type="scientific">Sphingobium yanoikuyae</name>
    <name type="common">Sphingomonas yanoikuyae</name>
    <dbReference type="NCBI Taxonomy" id="13690"/>
    <lineage>
        <taxon>Bacteria</taxon>
        <taxon>Pseudomonadati</taxon>
        <taxon>Pseudomonadota</taxon>
        <taxon>Alphaproteobacteria</taxon>
        <taxon>Sphingomonadales</taxon>
        <taxon>Sphingomonadaceae</taxon>
        <taxon>Sphingobium</taxon>
    </lineage>
</organism>
<dbReference type="InterPro" id="IPR050469">
    <property type="entry name" value="Diguanylate_Cyclase"/>
</dbReference>
<dbReference type="PROSITE" id="PS50887">
    <property type="entry name" value="GGDEF"/>
    <property type="match status" value="1"/>
</dbReference>
<dbReference type="CDD" id="cd01949">
    <property type="entry name" value="GGDEF"/>
    <property type="match status" value="1"/>
</dbReference>